<evidence type="ECO:0000256" key="1">
    <source>
        <dbReference type="SAM" id="MobiDB-lite"/>
    </source>
</evidence>
<dbReference type="PANTHER" id="PTHR31656">
    <property type="entry name" value="ROOT CAP DOMAIN-CONTAINING PROTEIN"/>
    <property type="match status" value="1"/>
</dbReference>
<dbReference type="Proteomes" id="UP000324897">
    <property type="component" value="Chromosome 4"/>
</dbReference>
<dbReference type="EMBL" id="RWGY01000007">
    <property type="protein sequence ID" value="TVU38605.1"/>
    <property type="molecule type" value="Genomic_DNA"/>
</dbReference>
<evidence type="ECO:0000313" key="2">
    <source>
        <dbReference type="EMBL" id="TVU38605.1"/>
    </source>
</evidence>
<dbReference type="OrthoDB" id="2012132at2759"/>
<gene>
    <name evidence="2" type="ORF">EJB05_11988</name>
</gene>
<evidence type="ECO:0000313" key="3">
    <source>
        <dbReference type="Proteomes" id="UP000324897"/>
    </source>
</evidence>
<reference evidence="2 3" key="1">
    <citation type="journal article" date="2019" name="Sci. Rep.">
        <title>A high-quality genome of Eragrostis curvula grass provides insights into Poaceae evolution and supports new strategies to enhance forage quality.</title>
        <authorList>
            <person name="Carballo J."/>
            <person name="Santos B.A.C.M."/>
            <person name="Zappacosta D."/>
            <person name="Garbus I."/>
            <person name="Selva J.P."/>
            <person name="Gallo C.A."/>
            <person name="Diaz A."/>
            <person name="Albertini E."/>
            <person name="Caccamo M."/>
            <person name="Echenique V."/>
        </authorList>
    </citation>
    <scope>NUCLEOTIDE SEQUENCE [LARGE SCALE GENOMIC DNA]</scope>
    <source>
        <strain evidence="3">cv. Victoria</strain>
        <tissue evidence="2">Leaf</tissue>
    </source>
</reference>
<dbReference type="Gramene" id="TVU38605">
    <property type="protein sequence ID" value="TVU38605"/>
    <property type="gene ID" value="EJB05_11988"/>
</dbReference>
<accession>A0A5J9VSW1</accession>
<dbReference type="AlphaFoldDB" id="A0A5J9VSW1"/>
<comment type="caution">
    <text evidence="2">The sequence shown here is derived from an EMBL/GenBank/DDBJ whole genome shotgun (WGS) entry which is preliminary data.</text>
</comment>
<sequence>MPSTSPPIDLKCSHWRIKTYSIGYTDHKHNNGACVCARPRCPWWQCARRPPPWRRSHRGSALCRRTTTSSTQASSRGDQQLACNDPKDNKAACNAKCDKRCPNQCIVLCPGCQDLLQYCATSTLVSPAVTHASPAATATTSTSTARRTRDFCIVSDSNLHINAHFIGKRNPAMSRDFTWIQALGIRFADHRLFMGAQKDRQVEQRRRPP</sequence>
<proteinExistence type="predicted"/>
<name>A0A5J9VSW1_9POAL</name>
<feature type="compositionally biased region" description="Low complexity" evidence="1">
    <location>
        <begin position="64"/>
        <end position="76"/>
    </location>
</feature>
<organism evidence="2 3">
    <name type="scientific">Eragrostis curvula</name>
    <name type="common">weeping love grass</name>
    <dbReference type="NCBI Taxonomy" id="38414"/>
    <lineage>
        <taxon>Eukaryota</taxon>
        <taxon>Viridiplantae</taxon>
        <taxon>Streptophyta</taxon>
        <taxon>Embryophyta</taxon>
        <taxon>Tracheophyta</taxon>
        <taxon>Spermatophyta</taxon>
        <taxon>Magnoliopsida</taxon>
        <taxon>Liliopsida</taxon>
        <taxon>Poales</taxon>
        <taxon>Poaceae</taxon>
        <taxon>PACMAD clade</taxon>
        <taxon>Chloridoideae</taxon>
        <taxon>Eragrostideae</taxon>
        <taxon>Eragrostidinae</taxon>
        <taxon>Eragrostis</taxon>
    </lineage>
</organism>
<protein>
    <submittedName>
        <fullName evidence="2">Uncharacterized protein</fullName>
    </submittedName>
</protein>
<feature type="non-terminal residue" evidence="2">
    <location>
        <position position="1"/>
    </location>
</feature>
<feature type="region of interest" description="Disordered" evidence="1">
    <location>
        <begin position="51"/>
        <end position="81"/>
    </location>
</feature>
<keyword evidence="3" id="KW-1185">Reference proteome</keyword>